<feature type="compositionally biased region" description="Gly residues" evidence="1">
    <location>
        <begin position="163"/>
        <end position="172"/>
    </location>
</feature>
<reference evidence="4" key="2">
    <citation type="submission" date="2024-01" db="EMBL/GenBank/DDBJ databases">
        <title>Comparative genomics of Cryptococcus and Kwoniella reveals pathogenesis evolution and contrasting modes of karyotype evolution via chromosome fusion or intercentromeric recombination.</title>
        <authorList>
            <person name="Coelho M.A."/>
            <person name="David-Palma M."/>
            <person name="Shea T."/>
            <person name="Bowers K."/>
            <person name="McGinley-Smith S."/>
            <person name="Mohammad A.W."/>
            <person name="Gnirke A."/>
            <person name="Yurkov A.M."/>
            <person name="Nowrousian M."/>
            <person name="Sun S."/>
            <person name="Cuomo C.A."/>
            <person name="Heitman J."/>
        </authorList>
    </citation>
    <scope>NUCLEOTIDE SEQUENCE</scope>
    <source>
        <strain evidence="4">CBS 12478</strain>
    </source>
</reference>
<organism evidence="4 5">
    <name type="scientific">Kwoniella shandongensis</name>
    <dbReference type="NCBI Taxonomy" id="1734106"/>
    <lineage>
        <taxon>Eukaryota</taxon>
        <taxon>Fungi</taxon>
        <taxon>Dikarya</taxon>
        <taxon>Basidiomycota</taxon>
        <taxon>Agaricomycotina</taxon>
        <taxon>Tremellomycetes</taxon>
        <taxon>Tremellales</taxon>
        <taxon>Cryptococcaceae</taxon>
        <taxon>Kwoniella</taxon>
    </lineage>
</organism>
<feature type="chain" id="PRO_5042536658" description="Transmembrane protein" evidence="3">
    <location>
        <begin position="19"/>
        <end position="172"/>
    </location>
</feature>
<reference evidence="4" key="1">
    <citation type="submission" date="2017-08" db="EMBL/GenBank/DDBJ databases">
        <authorList>
            <person name="Cuomo C."/>
            <person name="Billmyre B."/>
            <person name="Heitman J."/>
        </authorList>
    </citation>
    <scope>NUCLEOTIDE SEQUENCE</scope>
    <source>
        <strain evidence="4">CBS 12478</strain>
    </source>
</reference>
<name>A0AAJ8MWH4_9TREE</name>
<protein>
    <recommendedName>
        <fullName evidence="6">Transmembrane protein</fullName>
    </recommendedName>
</protein>
<feature type="transmembrane region" description="Helical" evidence="2">
    <location>
        <begin position="60"/>
        <end position="80"/>
    </location>
</feature>
<keyword evidence="2" id="KW-0472">Membrane</keyword>
<feature type="signal peptide" evidence="3">
    <location>
        <begin position="1"/>
        <end position="18"/>
    </location>
</feature>
<dbReference type="KEGG" id="ksn:43585540"/>
<evidence type="ECO:0000313" key="5">
    <source>
        <dbReference type="Proteomes" id="UP000322225"/>
    </source>
</evidence>
<evidence type="ECO:0008006" key="6">
    <source>
        <dbReference type="Google" id="ProtNLM"/>
    </source>
</evidence>
<keyword evidence="3" id="KW-0732">Signal</keyword>
<keyword evidence="2" id="KW-0812">Transmembrane</keyword>
<accession>A0AAJ8MWH4</accession>
<keyword evidence="5" id="KW-1185">Reference proteome</keyword>
<gene>
    <name evidence="4" type="ORF">CI109_103048</name>
</gene>
<dbReference type="AlphaFoldDB" id="A0AAJ8MWH4"/>
<dbReference type="RefSeq" id="XP_031864326.2">
    <property type="nucleotide sequence ID" value="XM_032001436.2"/>
</dbReference>
<feature type="region of interest" description="Disordered" evidence="1">
    <location>
        <begin position="147"/>
        <end position="172"/>
    </location>
</feature>
<proteinExistence type="predicted"/>
<dbReference type="GeneID" id="43585540"/>
<evidence type="ECO:0000313" key="4">
    <source>
        <dbReference type="EMBL" id="WWD18595.1"/>
    </source>
</evidence>
<evidence type="ECO:0000256" key="1">
    <source>
        <dbReference type="SAM" id="MobiDB-lite"/>
    </source>
</evidence>
<evidence type="ECO:0000256" key="3">
    <source>
        <dbReference type="SAM" id="SignalP"/>
    </source>
</evidence>
<dbReference type="Proteomes" id="UP000322225">
    <property type="component" value="Chromosome 5"/>
</dbReference>
<sequence>MMSSVSSMIAFFVGAITAKAIVLPTEQDSDLASQSITRRMREFATRAEGSGGGGGLSGGAIAGIIIAVLAFLGIGAFLIIRSRRRSISSIPQPQYLPQYIEPRFISPSLPKAQPHSYPTGAALGGIRYPPTAIYPHGQTGSVYYAPRSREGPEGGNSPKKGVRFGGVGVRNF</sequence>
<keyword evidence="2" id="KW-1133">Transmembrane helix</keyword>
<dbReference type="EMBL" id="CP144055">
    <property type="protein sequence ID" value="WWD18595.1"/>
    <property type="molecule type" value="Genomic_DNA"/>
</dbReference>
<evidence type="ECO:0000256" key="2">
    <source>
        <dbReference type="SAM" id="Phobius"/>
    </source>
</evidence>